<dbReference type="PANTHER" id="PTHR40087">
    <property type="entry name" value="PHENOLIC ACID DECARBOXYLASE PADC"/>
    <property type="match status" value="1"/>
</dbReference>
<dbReference type="Proteomes" id="UP000738349">
    <property type="component" value="Unassembled WGS sequence"/>
</dbReference>
<dbReference type="SUPFAM" id="SSF50814">
    <property type="entry name" value="Lipocalins"/>
    <property type="match status" value="1"/>
</dbReference>
<dbReference type="AlphaFoldDB" id="A0A9P9FA39"/>
<dbReference type="PANTHER" id="PTHR40087:SF1">
    <property type="entry name" value="PHENOLIC ACID DECARBOXYLASE PADC"/>
    <property type="match status" value="1"/>
</dbReference>
<organism evidence="1 2">
    <name type="scientific">Dactylonectria macrodidyma</name>
    <dbReference type="NCBI Taxonomy" id="307937"/>
    <lineage>
        <taxon>Eukaryota</taxon>
        <taxon>Fungi</taxon>
        <taxon>Dikarya</taxon>
        <taxon>Ascomycota</taxon>
        <taxon>Pezizomycotina</taxon>
        <taxon>Sordariomycetes</taxon>
        <taxon>Hypocreomycetidae</taxon>
        <taxon>Hypocreales</taxon>
        <taxon>Nectriaceae</taxon>
        <taxon>Dactylonectria</taxon>
    </lineage>
</organism>
<accession>A0A9P9FA39</accession>
<dbReference type="InterPro" id="IPR012674">
    <property type="entry name" value="Calycin"/>
</dbReference>
<dbReference type="InterPro" id="IPR008729">
    <property type="entry name" value="PA_de_COase"/>
</dbReference>
<sequence>MSRIVPLPHLLTTSTLDPSFEVDMRNTRLFYDYNGRDEDGNPAKWRYECWIFSDTRLVYKIHGGPFAGRLNYQAVSYQCIRPGQLWQINWLEETGTVVSLVYDIPGKQVTALLAFSKGHWEQNEAARGDKRIAEDFQRWRDLAKDGSQTDRFMLSMQAEVVEVHKGGGDLVPILETDPTF</sequence>
<reference evidence="1" key="1">
    <citation type="journal article" date="2021" name="Nat. Commun.">
        <title>Genetic determinants of endophytism in the Arabidopsis root mycobiome.</title>
        <authorList>
            <person name="Mesny F."/>
            <person name="Miyauchi S."/>
            <person name="Thiergart T."/>
            <person name="Pickel B."/>
            <person name="Atanasova L."/>
            <person name="Karlsson M."/>
            <person name="Huettel B."/>
            <person name="Barry K.W."/>
            <person name="Haridas S."/>
            <person name="Chen C."/>
            <person name="Bauer D."/>
            <person name="Andreopoulos W."/>
            <person name="Pangilinan J."/>
            <person name="LaButti K."/>
            <person name="Riley R."/>
            <person name="Lipzen A."/>
            <person name="Clum A."/>
            <person name="Drula E."/>
            <person name="Henrissat B."/>
            <person name="Kohler A."/>
            <person name="Grigoriev I.V."/>
            <person name="Martin F.M."/>
            <person name="Hacquard S."/>
        </authorList>
    </citation>
    <scope>NUCLEOTIDE SEQUENCE</scope>
    <source>
        <strain evidence="1">MPI-CAGE-AT-0147</strain>
    </source>
</reference>
<dbReference type="EMBL" id="JAGMUV010000005">
    <property type="protein sequence ID" value="KAH7156666.1"/>
    <property type="molecule type" value="Genomic_DNA"/>
</dbReference>
<protein>
    <submittedName>
        <fullName evidence="1">Phenol acid carboxylase</fullName>
    </submittedName>
</protein>
<name>A0A9P9FA39_9HYPO</name>
<gene>
    <name evidence="1" type="ORF">EDB81DRAFT_880972</name>
</gene>
<keyword evidence="2" id="KW-1185">Reference proteome</keyword>
<evidence type="ECO:0000313" key="1">
    <source>
        <dbReference type="EMBL" id="KAH7156666.1"/>
    </source>
</evidence>
<dbReference type="Pfam" id="PF05870">
    <property type="entry name" value="PA_decarbox"/>
    <property type="match status" value="1"/>
</dbReference>
<comment type="caution">
    <text evidence="1">The sequence shown here is derived from an EMBL/GenBank/DDBJ whole genome shotgun (WGS) entry which is preliminary data.</text>
</comment>
<proteinExistence type="predicted"/>
<dbReference type="GO" id="GO:0016831">
    <property type="term" value="F:carboxy-lyase activity"/>
    <property type="evidence" value="ECO:0007669"/>
    <property type="project" value="InterPro"/>
</dbReference>
<dbReference type="OrthoDB" id="4415004at2759"/>
<dbReference type="Gene3D" id="2.40.128.20">
    <property type="match status" value="1"/>
</dbReference>
<evidence type="ECO:0000313" key="2">
    <source>
        <dbReference type="Proteomes" id="UP000738349"/>
    </source>
</evidence>